<proteinExistence type="inferred from homology"/>
<dbReference type="Gene3D" id="3.30.70.100">
    <property type="match status" value="2"/>
</dbReference>
<dbReference type="STRING" id="938405.SAMN02927895_01811"/>
<dbReference type="OrthoDB" id="4124121at2"/>
<feature type="domain" description="NIPSNAP" evidence="2">
    <location>
        <begin position="125"/>
        <end position="224"/>
    </location>
</feature>
<dbReference type="InterPro" id="IPR012577">
    <property type="entry name" value="NIPSNAP"/>
</dbReference>
<dbReference type="InterPro" id="IPR011008">
    <property type="entry name" value="Dimeric_a/b-barrel"/>
</dbReference>
<dbReference type="PANTHER" id="PTHR21017">
    <property type="entry name" value="NIPSNAP-RELATED"/>
    <property type="match status" value="1"/>
</dbReference>
<reference evidence="3 4" key="1">
    <citation type="submission" date="2016-10" db="EMBL/GenBank/DDBJ databases">
        <authorList>
            <person name="de Groot N.N."/>
        </authorList>
    </citation>
    <scope>NUCLEOTIDE SEQUENCE [LARGE SCALE GENOMIC DNA]</scope>
    <source>
        <strain evidence="3 4">CPCC 100156</strain>
    </source>
</reference>
<sequence>MFLEQRIYTMHPGKLPAWLACYRDIGGPASSRTLTPLIGMFTVEFGQINRVLFVRGYDDIDERERGMGRRDADADWQRFMKESRETGALAAQEAKLLKTVPFSPLQKVGQPFERKIEGEQMWVDHRTYDFHPGKAQAWIDAYRDMGKPVQDRLLGQLLWFAVTECGPINQAVFAWAYSSLGDRDKRRAAMAADPGWAEFQKATAPLGALKQQTTMVLKPVPFSPIR</sequence>
<dbReference type="EMBL" id="FMZX01000001">
    <property type="protein sequence ID" value="SDC42380.1"/>
    <property type="molecule type" value="Genomic_DNA"/>
</dbReference>
<gene>
    <name evidence="3" type="ORF">SAMN04487779_1001889</name>
</gene>
<keyword evidence="4" id="KW-1185">Reference proteome</keyword>
<name>A0A1G6LGK3_9PROT</name>
<dbReference type="SUPFAM" id="SSF54909">
    <property type="entry name" value="Dimeric alpha+beta barrel"/>
    <property type="match status" value="2"/>
</dbReference>
<evidence type="ECO:0000313" key="4">
    <source>
        <dbReference type="Proteomes" id="UP000198925"/>
    </source>
</evidence>
<feature type="domain" description="NIPSNAP" evidence="2">
    <location>
        <begin position="4"/>
        <end position="104"/>
    </location>
</feature>
<dbReference type="Proteomes" id="UP000198925">
    <property type="component" value="Unassembled WGS sequence"/>
</dbReference>
<organism evidence="3 4">
    <name type="scientific">Belnapia rosea</name>
    <dbReference type="NCBI Taxonomy" id="938405"/>
    <lineage>
        <taxon>Bacteria</taxon>
        <taxon>Pseudomonadati</taxon>
        <taxon>Pseudomonadota</taxon>
        <taxon>Alphaproteobacteria</taxon>
        <taxon>Acetobacterales</taxon>
        <taxon>Roseomonadaceae</taxon>
        <taxon>Belnapia</taxon>
    </lineage>
</organism>
<dbReference type="AlphaFoldDB" id="A0A1G6LGK3"/>
<evidence type="ECO:0000259" key="2">
    <source>
        <dbReference type="Pfam" id="PF07978"/>
    </source>
</evidence>
<dbReference type="Pfam" id="PF07978">
    <property type="entry name" value="NIPSNAP"/>
    <property type="match status" value="2"/>
</dbReference>
<evidence type="ECO:0000256" key="1">
    <source>
        <dbReference type="ARBA" id="ARBA00005291"/>
    </source>
</evidence>
<comment type="similarity">
    <text evidence="1">Belongs to the NipSnap family.</text>
</comment>
<protein>
    <submittedName>
        <fullName evidence="3">NIPSNAP protein</fullName>
    </submittedName>
</protein>
<accession>A0A1G6LGK3</accession>
<dbReference type="RefSeq" id="WP_090562532.1">
    <property type="nucleotide sequence ID" value="NZ_FMXZ01000003.1"/>
</dbReference>
<evidence type="ECO:0000313" key="3">
    <source>
        <dbReference type="EMBL" id="SDC42380.1"/>
    </source>
</evidence>
<dbReference type="InterPro" id="IPR051557">
    <property type="entry name" value="NipSnap_domain"/>
</dbReference>
<dbReference type="PANTHER" id="PTHR21017:SF17">
    <property type="entry name" value="PROTEIN NIPSNAP"/>
    <property type="match status" value="1"/>
</dbReference>